<proteinExistence type="predicted"/>
<evidence type="ECO:0000313" key="3">
    <source>
        <dbReference type="Proteomes" id="UP001642484"/>
    </source>
</evidence>
<comment type="caution">
    <text evidence="2">The sequence shown here is derived from an EMBL/GenBank/DDBJ whole genome shotgun (WGS) entry which is preliminary data.</text>
</comment>
<evidence type="ECO:0000256" key="1">
    <source>
        <dbReference type="SAM" id="Phobius"/>
    </source>
</evidence>
<feature type="transmembrane region" description="Helical" evidence="1">
    <location>
        <begin position="130"/>
        <end position="151"/>
    </location>
</feature>
<keyword evidence="1" id="KW-1133">Transmembrane helix</keyword>
<reference evidence="2 3" key="1">
    <citation type="submission" date="2024-02" db="EMBL/GenBank/DDBJ databases">
        <authorList>
            <person name="Chen Y."/>
            <person name="Shah S."/>
            <person name="Dougan E. K."/>
            <person name="Thang M."/>
            <person name="Chan C."/>
        </authorList>
    </citation>
    <scope>NUCLEOTIDE SEQUENCE [LARGE SCALE GENOMIC DNA]</scope>
</reference>
<accession>A0ABP0NRB0</accession>
<gene>
    <name evidence="2" type="ORF">CCMP2556_LOCUS32561</name>
</gene>
<dbReference type="Proteomes" id="UP001642484">
    <property type="component" value="Unassembled WGS sequence"/>
</dbReference>
<evidence type="ECO:0000313" key="2">
    <source>
        <dbReference type="EMBL" id="CAK9066326.1"/>
    </source>
</evidence>
<protein>
    <submittedName>
        <fullName evidence="2">Uncharacterized protein</fullName>
    </submittedName>
</protein>
<keyword evidence="1" id="KW-0472">Membrane</keyword>
<dbReference type="EMBL" id="CAXAMN010022095">
    <property type="protein sequence ID" value="CAK9066326.1"/>
    <property type="molecule type" value="Genomic_DNA"/>
</dbReference>
<keyword evidence="3" id="KW-1185">Reference proteome</keyword>
<keyword evidence="1" id="KW-0812">Transmembrane</keyword>
<organism evidence="2 3">
    <name type="scientific">Durusdinium trenchii</name>
    <dbReference type="NCBI Taxonomy" id="1381693"/>
    <lineage>
        <taxon>Eukaryota</taxon>
        <taxon>Sar</taxon>
        <taxon>Alveolata</taxon>
        <taxon>Dinophyceae</taxon>
        <taxon>Suessiales</taxon>
        <taxon>Symbiodiniaceae</taxon>
        <taxon>Durusdinium</taxon>
    </lineage>
</organism>
<name>A0ABP0NRB0_9DINO</name>
<sequence>MATAVQMDGGTIKRVQPAAEVTVTGCSSHEQAWAIQNLLIEWFPRGVKLFFKIQSSAKKLEVLVNEKVLVSKAVSKLLEDDIAGLWPTDRAKIKAEIRGWLDDSPDEQQQAPSEKDPSVREKTGSSALEIVGSISVILSVGVAIYVFTYFLSLGLKSGPRSEESGMENYEL</sequence>